<comment type="caution">
    <text evidence="1">The sequence shown here is derived from an EMBL/GenBank/DDBJ whole genome shotgun (WGS) entry which is preliminary data.</text>
</comment>
<evidence type="ECO:0000313" key="2">
    <source>
        <dbReference type="Proteomes" id="UP000015688"/>
    </source>
</evidence>
<dbReference type="AlphaFoldDB" id="T4VHC1"/>
<dbReference type="PATRIC" id="fig|1233171.3.peg.3197"/>
<dbReference type="EMBL" id="AVNC01000018">
    <property type="protein sequence ID" value="EQK40520.1"/>
    <property type="molecule type" value="Genomic_DNA"/>
</dbReference>
<accession>T4VHC1</accession>
<reference evidence="1 2" key="1">
    <citation type="submission" date="2013-06" db="EMBL/GenBank/DDBJ databases">
        <authorList>
            <person name="Walk S."/>
            <person name="Aronoff D."/>
            <person name="Young V.Y."/>
            <person name="Marsh J."/>
            <person name="Harrison L."/>
            <person name="Daugherty S.C."/>
            <person name="Shefchek K.A."/>
            <person name="Hine E.E."/>
            <person name="Tallon L.J."/>
            <person name="Sadzewicz L.K."/>
            <person name="Rasko D.A."/>
        </authorList>
    </citation>
    <scope>NUCLEOTIDE SEQUENCE [LARGE SCALE GENOMIC DNA]</scope>
    <source>
        <strain evidence="1 2">ATCC 638</strain>
    </source>
</reference>
<proteinExistence type="predicted"/>
<evidence type="ECO:0000313" key="1">
    <source>
        <dbReference type="EMBL" id="EQK40520.1"/>
    </source>
</evidence>
<name>T4VHC1_PARBF</name>
<sequence length="42" mass="4581">MNVKNAKSFIIGTSVRNAINGMSIRNIIKCMDAINAIDNETV</sequence>
<organism evidence="1 2">
    <name type="scientific">Paraclostridium bifermentans ATCC 638 = DSM 14991</name>
    <dbReference type="NCBI Taxonomy" id="1233171"/>
    <lineage>
        <taxon>Bacteria</taxon>
        <taxon>Bacillati</taxon>
        <taxon>Bacillota</taxon>
        <taxon>Clostridia</taxon>
        <taxon>Peptostreptococcales</taxon>
        <taxon>Peptostreptococcaceae</taxon>
        <taxon>Paraclostridium</taxon>
    </lineage>
</organism>
<dbReference type="Proteomes" id="UP000015688">
    <property type="component" value="Unassembled WGS sequence"/>
</dbReference>
<gene>
    <name evidence="1" type="ORF">C672_3314</name>
</gene>
<protein>
    <submittedName>
        <fullName evidence="1">Uncharacterized protein</fullName>
    </submittedName>
</protein>